<dbReference type="OrthoDB" id="3684005at2759"/>
<dbReference type="AlphaFoldDB" id="A0A8K0RB55"/>
<evidence type="ECO:0000313" key="2">
    <source>
        <dbReference type="EMBL" id="KAH7089529.1"/>
    </source>
</evidence>
<evidence type="ECO:0000256" key="1">
    <source>
        <dbReference type="SAM" id="MobiDB-lite"/>
    </source>
</evidence>
<name>A0A8K0RB55_9PLEO</name>
<organism evidence="2 3">
    <name type="scientific">Paraphoma chrysanthemicola</name>
    <dbReference type="NCBI Taxonomy" id="798071"/>
    <lineage>
        <taxon>Eukaryota</taxon>
        <taxon>Fungi</taxon>
        <taxon>Dikarya</taxon>
        <taxon>Ascomycota</taxon>
        <taxon>Pezizomycotina</taxon>
        <taxon>Dothideomycetes</taxon>
        <taxon>Pleosporomycetidae</taxon>
        <taxon>Pleosporales</taxon>
        <taxon>Pleosporineae</taxon>
        <taxon>Phaeosphaeriaceae</taxon>
        <taxon>Paraphoma</taxon>
    </lineage>
</organism>
<sequence length="243" mass="27972">MSDTSYRQRDGNSDDRWPDGVLSGGMVIDLLECLSRTTREPDYALVLWLKAHYIEPFGRIERLDGLVVTETQDHMFIHRAHERFIDVQGYRSKQHKLWVTGLEPIDEIITQGRLPQSVPRNTEYEAWRASDMSFKNGIEVARKGKFEGTFLDKSKWERKIWSVPGAKKECEKEEPESVKVERKDEEDAKVKLEEPDKENLANIPSPEHAAKVSPKTPPRIKAPSPEVSADIWYMSSPEHTRSA</sequence>
<gene>
    <name evidence="2" type="ORF">FB567DRAFT_618742</name>
</gene>
<protein>
    <submittedName>
        <fullName evidence="2">Uncharacterized protein</fullName>
    </submittedName>
</protein>
<dbReference type="EMBL" id="JAGMVJ010000006">
    <property type="protein sequence ID" value="KAH7089529.1"/>
    <property type="molecule type" value="Genomic_DNA"/>
</dbReference>
<dbReference type="Proteomes" id="UP000813461">
    <property type="component" value="Unassembled WGS sequence"/>
</dbReference>
<reference evidence="2" key="1">
    <citation type="journal article" date="2021" name="Nat. Commun.">
        <title>Genetic determinants of endophytism in the Arabidopsis root mycobiome.</title>
        <authorList>
            <person name="Mesny F."/>
            <person name="Miyauchi S."/>
            <person name="Thiergart T."/>
            <person name="Pickel B."/>
            <person name="Atanasova L."/>
            <person name="Karlsson M."/>
            <person name="Huettel B."/>
            <person name="Barry K.W."/>
            <person name="Haridas S."/>
            <person name="Chen C."/>
            <person name="Bauer D."/>
            <person name="Andreopoulos W."/>
            <person name="Pangilinan J."/>
            <person name="LaButti K."/>
            <person name="Riley R."/>
            <person name="Lipzen A."/>
            <person name="Clum A."/>
            <person name="Drula E."/>
            <person name="Henrissat B."/>
            <person name="Kohler A."/>
            <person name="Grigoriev I.V."/>
            <person name="Martin F.M."/>
            <person name="Hacquard S."/>
        </authorList>
    </citation>
    <scope>NUCLEOTIDE SEQUENCE</scope>
    <source>
        <strain evidence="2">MPI-SDFR-AT-0120</strain>
    </source>
</reference>
<comment type="caution">
    <text evidence="2">The sequence shown here is derived from an EMBL/GenBank/DDBJ whole genome shotgun (WGS) entry which is preliminary data.</text>
</comment>
<proteinExistence type="predicted"/>
<feature type="compositionally biased region" description="Basic and acidic residues" evidence="1">
    <location>
        <begin position="172"/>
        <end position="199"/>
    </location>
</feature>
<keyword evidence="3" id="KW-1185">Reference proteome</keyword>
<accession>A0A8K0RB55</accession>
<evidence type="ECO:0000313" key="3">
    <source>
        <dbReference type="Proteomes" id="UP000813461"/>
    </source>
</evidence>
<feature type="region of interest" description="Disordered" evidence="1">
    <location>
        <begin position="172"/>
        <end position="226"/>
    </location>
</feature>